<name>A0A830CGQ8_9LAMI</name>
<dbReference type="PANTHER" id="PTHR45728">
    <property type="entry name" value="ACETYL-COA CARBOXYLASE, ISOFORM A"/>
    <property type="match status" value="1"/>
</dbReference>
<keyword evidence="4" id="KW-0472">Membrane</keyword>
<dbReference type="PROSITE" id="PS50979">
    <property type="entry name" value="BC"/>
    <property type="match status" value="1"/>
</dbReference>
<dbReference type="OrthoDB" id="1747063at2759"/>
<dbReference type="AlphaFoldDB" id="A0A830CGQ8"/>
<accession>A0A830CGQ8</accession>
<evidence type="ECO:0000259" key="5">
    <source>
        <dbReference type="PROSITE" id="PS50979"/>
    </source>
</evidence>
<dbReference type="PANTHER" id="PTHR45728:SF3">
    <property type="entry name" value="ACETYL-COA CARBOXYLASE"/>
    <property type="match status" value="1"/>
</dbReference>
<keyword evidence="3" id="KW-0067">ATP-binding</keyword>
<feature type="transmembrane region" description="Helical" evidence="4">
    <location>
        <begin position="145"/>
        <end position="163"/>
    </location>
</feature>
<sequence>MQARPIIHTRLLTSLQWVLETKSKELCNLFTSEAAGTTTLSKSWYSAWLTRPNLDLDERNFNGYRGDSKFEEFSEFANKIIQRCEQSNLNIESFRICIKSLFQQVGPYESVVLPPELFEAGNFIGISVDWCKIHNIGLDRKDTRSFGAIAGLALAVVFTWRLLRAPRGPQRRQFKRQASSGSSFGVSNRASVNDASSEVSIHLEDSGTQNVIDEFFQPVKPTLSQIVRQMLCEGRTVTCRLLGVILDESSPEELQFFIATPFDLDKAESTRPKGHCVAVRVTIEDPDDGFKPTSGRVQELSFKSKPNVWAYFYVKSGGGIHEFSDPQFGKF</sequence>
<keyword evidence="4" id="KW-1133">Transmembrane helix</keyword>
<gene>
    <name evidence="6" type="ORF">PHJA_002031900</name>
</gene>
<organism evidence="6 7">
    <name type="scientific">Phtheirospermum japonicum</name>
    <dbReference type="NCBI Taxonomy" id="374723"/>
    <lineage>
        <taxon>Eukaryota</taxon>
        <taxon>Viridiplantae</taxon>
        <taxon>Streptophyta</taxon>
        <taxon>Embryophyta</taxon>
        <taxon>Tracheophyta</taxon>
        <taxon>Spermatophyta</taxon>
        <taxon>Magnoliopsida</taxon>
        <taxon>eudicotyledons</taxon>
        <taxon>Gunneridae</taxon>
        <taxon>Pentapetalae</taxon>
        <taxon>asterids</taxon>
        <taxon>lamiids</taxon>
        <taxon>Lamiales</taxon>
        <taxon>Orobanchaceae</taxon>
        <taxon>Orobanchaceae incertae sedis</taxon>
        <taxon>Phtheirospermum</taxon>
    </lineage>
</organism>
<evidence type="ECO:0000256" key="4">
    <source>
        <dbReference type="SAM" id="Phobius"/>
    </source>
</evidence>
<proteinExistence type="predicted"/>
<dbReference type="Pfam" id="PF02785">
    <property type="entry name" value="Biotin_carb_C"/>
    <property type="match status" value="1"/>
</dbReference>
<keyword evidence="2" id="KW-0547">Nucleotide-binding</keyword>
<dbReference type="GO" id="GO:0003989">
    <property type="term" value="F:acetyl-CoA carboxylase activity"/>
    <property type="evidence" value="ECO:0007669"/>
    <property type="project" value="InterPro"/>
</dbReference>
<evidence type="ECO:0000256" key="1">
    <source>
        <dbReference type="ARBA" id="ARBA00022598"/>
    </source>
</evidence>
<dbReference type="SUPFAM" id="SSF51246">
    <property type="entry name" value="Rudiment single hybrid motif"/>
    <property type="match status" value="1"/>
</dbReference>
<keyword evidence="7" id="KW-1185">Reference proteome</keyword>
<dbReference type="GO" id="GO:0006633">
    <property type="term" value="P:fatty acid biosynthetic process"/>
    <property type="evidence" value="ECO:0007669"/>
    <property type="project" value="TreeGrafter"/>
</dbReference>
<keyword evidence="1" id="KW-0436">Ligase</keyword>
<dbReference type="Gene3D" id="3.30.470.20">
    <property type="entry name" value="ATP-grasp fold, B domain"/>
    <property type="match status" value="1"/>
</dbReference>
<reference evidence="6" key="1">
    <citation type="submission" date="2020-07" db="EMBL/GenBank/DDBJ databases">
        <title>Ethylene signaling mediates host invasion by parasitic plants.</title>
        <authorList>
            <person name="Yoshida S."/>
        </authorList>
    </citation>
    <scope>NUCLEOTIDE SEQUENCE</scope>
    <source>
        <strain evidence="6">Okayama</strain>
    </source>
</reference>
<dbReference type="EMBL" id="BMAC01000547">
    <property type="protein sequence ID" value="GFP98880.1"/>
    <property type="molecule type" value="Genomic_DNA"/>
</dbReference>
<dbReference type="InterPro" id="IPR049076">
    <property type="entry name" value="ACCA"/>
</dbReference>
<dbReference type="InterPro" id="IPR005482">
    <property type="entry name" value="Biotin_COase_C"/>
</dbReference>
<evidence type="ECO:0000313" key="6">
    <source>
        <dbReference type="EMBL" id="GFP98880.1"/>
    </source>
</evidence>
<keyword evidence="4" id="KW-0812">Transmembrane</keyword>
<dbReference type="InterPro" id="IPR011764">
    <property type="entry name" value="Biotin_carboxylation_dom"/>
</dbReference>
<protein>
    <submittedName>
        <fullName evidence="6">Acetyl-coa carboxylase 1</fullName>
    </submittedName>
</protein>
<dbReference type="InterPro" id="IPR011054">
    <property type="entry name" value="Rudment_hybrid_motif"/>
</dbReference>
<evidence type="ECO:0000256" key="3">
    <source>
        <dbReference type="ARBA" id="ARBA00022840"/>
    </source>
</evidence>
<evidence type="ECO:0000313" key="7">
    <source>
        <dbReference type="Proteomes" id="UP000653305"/>
    </source>
</evidence>
<evidence type="ECO:0000256" key="2">
    <source>
        <dbReference type="ARBA" id="ARBA00022741"/>
    </source>
</evidence>
<dbReference type="Proteomes" id="UP000653305">
    <property type="component" value="Unassembled WGS sequence"/>
</dbReference>
<comment type="caution">
    <text evidence="6">The sequence shown here is derived from an EMBL/GenBank/DDBJ whole genome shotgun (WGS) entry which is preliminary data.</text>
</comment>
<dbReference type="GO" id="GO:0005524">
    <property type="term" value="F:ATP binding"/>
    <property type="evidence" value="ECO:0007669"/>
    <property type="project" value="UniProtKB-KW"/>
</dbReference>
<feature type="domain" description="Biotin carboxylation" evidence="5">
    <location>
        <begin position="1"/>
        <end position="331"/>
    </location>
</feature>